<accession>A0ABV0F1L0</accession>
<keyword evidence="1" id="KW-1133">Transmembrane helix</keyword>
<feature type="transmembrane region" description="Helical" evidence="1">
    <location>
        <begin position="35"/>
        <end position="54"/>
    </location>
</feature>
<dbReference type="EMBL" id="MAEI02000001">
    <property type="protein sequence ID" value="MEO1781882.1"/>
    <property type="molecule type" value="Genomic_DNA"/>
</dbReference>
<gene>
    <name evidence="2" type="ORF">BAU18_001475</name>
</gene>
<evidence type="ECO:0008006" key="4">
    <source>
        <dbReference type="Google" id="ProtNLM"/>
    </source>
</evidence>
<protein>
    <recommendedName>
        <fullName evidence="4">DNA-binding protein</fullName>
    </recommendedName>
</protein>
<evidence type="ECO:0000256" key="1">
    <source>
        <dbReference type="SAM" id="Phobius"/>
    </source>
</evidence>
<comment type="caution">
    <text evidence="2">The sequence shown here is derived from an EMBL/GenBank/DDBJ whole genome shotgun (WGS) entry which is preliminary data.</text>
</comment>
<evidence type="ECO:0000313" key="3">
    <source>
        <dbReference type="Proteomes" id="UP001429357"/>
    </source>
</evidence>
<feature type="transmembrane region" description="Helical" evidence="1">
    <location>
        <begin position="6"/>
        <end position="26"/>
    </location>
</feature>
<feature type="transmembrane region" description="Helical" evidence="1">
    <location>
        <begin position="118"/>
        <end position="141"/>
    </location>
</feature>
<dbReference type="Proteomes" id="UP001429357">
    <property type="component" value="Unassembled WGS sequence"/>
</dbReference>
<name>A0ABV0F1L0_9ENTE</name>
<keyword evidence="1" id="KW-0472">Membrane</keyword>
<keyword evidence="1" id="KW-0812">Transmembrane</keyword>
<reference evidence="2" key="2">
    <citation type="submission" date="2024-02" db="EMBL/GenBank/DDBJ databases">
        <title>The Genome Sequence of Enterococcus diestrammenae JM9A.</title>
        <authorList>
            <person name="Earl A."/>
            <person name="Manson A."/>
            <person name="Gilmore M."/>
            <person name="Sanders J."/>
            <person name="Shea T."/>
            <person name="Howe W."/>
            <person name="Livny J."/>
            <person name="Cuomo C."/>
            <person name="Neafsey D."/>
            <person name="Birren B."/>
        </authorList>
    </citation>
    <scope>NUCLEOTIDE SEQUENCE</scope>
    <source>
        <strain evidence="2">JM9A</strain>
    </source>
</reference>
<keyword evidence="3" id="KW-1185">Reference proteome</keyword>
<reference evidence="2" key="1">
    <citation type="submission" date="2016-06" db="EMBL/GenBank/DDBJ databases">
        <authorList>
            <person name="Van Tyne D."/>
        </authorList>
    </citation>
    <scope>NUCLEOTIDE SEQUENCE</scope>
    <source>
        <strain evidence="2">JM9A</strain>
    </source>
</reference>
<organism evidence="2 3">
    <name type="scientific">Enterococcus diestrammenae</name>
    <dbReference type="NCBI Taxonomy" id="1155073"/>
    <lineage>
        <taxon>Bacteria</taxon>
        <taxon>Bacillati</taxon>
        <taxon>Bacillota</taxon>
        <taxon>Bacilli</taxon>
        <taxon>Lactobacillales</taxon>
        <taxon>Enterococcaceae</taxon>
        <taxon>Enterococcus</taxon>
    </lineage>
</organism>
<sequence>MVLDFIVLTLLFGIGILLVNISALVFQKGAQLKRIIILTVVELLLLGGFLYVALPSKNLSSLLWYNLWGAFVAVLAMLAVLALSTAGKKMKRVFTSRGNQTAGFTLDQQLKMGPLGKVFGVIIALMVVLFIAAKVTGITAIDEVYSSIPAKTEAKAEVLTSTKETPIAIAPDMAKRKMLQKFSVIPNSNMFTLDGITAQTINGEYVYVATLEFNGFFKWLKLGEIPGYFKISATDINAQPEFIKEPLIYTPSAFFGKDAARKIYAAFPGYAAYGKINLEIDEAGIPHYVQTLYKEYGISGMMHYDQFKTAVLNAQTGKVQLYDSPKAPDFVDAPITSAAANSMNEFYGRYGQGWWNQFVFGAKKDVKIPTNNGIYAAGQITPMLSKEGQLTYFTDFTSGDDDQDSALGYSLIDARTGKLTYYRDLEVGIMDSDGAISIASKIYPEKKWQAEMPVLYNIDGVPTWIVSLMDSKGIFKKYVYINAVDNDIVVDAENAQNALDAYRIELTTKGANNSSSNASEIAEKKGEVTRVVVLTNGSNTVVSFLLKGETTVYSVNANNSPFAIFIKEGDQVTFKANVAADQTAASIQDLEIAGLSGTTATTTK</sequence>
<evidence type="ECO:0000313" key="2">
    <source>
        <dbReference type="EMBL" id="MEO1781882.1"/>
    </source>
</evidence>
<proteinExistence type="predicted"/>
<feature type="transmembrane region" description="Helical" evidence="1">
    <location>
        <begin position="66"/>
        <end position="87"/>
    </location>
</feature>
<dbReference type="RefSeq" id="WP_161869177.1">
    <property type="nucleotide sequence ID" value="NZ_MAEI02000001.1"/>
</dbReference>